<dbReference type="EMBL" id="QXGI01000001">
    <property type="protein sequence ID" value="RSX49772.1"/>
    <property type="molecule type" value="Genomic_DNA"/>
</dbReference>
<name>A0A430FAE6_9BIFI</name>
<dbReference type="AlphaFoldDB" id="A0A430FAE6"/>
<sequence>MLRLNNIMPLSKSSARVVEEKRVTGRLEFTCTFTLNDTADRPWAQEMTVDINVSLMGEHDNRAELMHAQNTYAVGFTEAADGASPEVTDAVWPYVRPDVVECFRTYGLPADAIPLHMMASGDDGSVEDAAVPV</sequence>
<dbReference type="Proteomes" id="UP000288052">
    <property type="component" value="Unassembled WGS sequence"/>
</dbReference>
<evidence type="ECO:0000313" key="2">
    <source>
        <dbReference type="Proteomes" id="UP000288052"/>
    </source>
</evidence>
<gene>
    <name evidence="1" type="ORF">D2E22_0233</name>
</gene>
<keyword evidence="2" id="KW-1185">Reference proteome</keyword>
<accession>A0A430FAE6</accession>
<protein>
    <submittedName>
        <fullName evidence="1">Uncharacterized protein</fullName>
    </submittedName>
</protein>
<comment type="caution">
    <text evidence="1">The sequence shown here is derived from an EMBL/GenBank/DDBJ whole genome shotgun (WGS) entry which is preliminary data.</text>
</comment>
<reference evidence="1 2" key="1">
    <citation type="submission" date="2018-09" db="EMBL/GenBank/DDBJ databases">
        <title>Characterization of the phylogenetic diversity of five novel species belonging to the genus Bifidobacterium.</title>
        <authorList>
            <person name="Lugli G.A."/>
            <person name="Duranti S."/>
            <person name="Milani C."/>
        </authorList>
    </citation>
    <scope>NUCLEOTIDE SEQUENCE [LARGE SCALE GENOMIC DNA]</scope>
    <source>
        <strain evidence="1 2">2020B</strain>
    </source>
</reference>
<dbReference type="RefSeq" id="WP_126031288.1">
    <property type="nucleotide sequence ID" value="NZ_QXGI01000001.1"/>
</dbReference>
<evidence type="ECO:0000313" key="1">
    <source>
        <dbReference type="EMBL" id="RSX49772.1"/>
    </source>
</evidence>
<organism evidence="1 2">
    <name type="scientific">Bifidobacterium castoris</name>
    <dbReference type="NCBI Taxonomy" id="2306972"/>
    <lineage>
        <taxon>Bacteria</taxon>
        <taxon>Bacillati</taxon>
        <taxon>Actinomycetota</taxon>
        <taxon>Actinomycetes</taxon>
        <taxon>Bifidobacteriales</taxon>
        <taxon>Bifidobacteriaceae</taxon>
        <taxon>Bifidobacterium</taxon>
    </lineage>
</organism>
<proteinExistence type="predicted"/>